<protein>
    <submittedName>
        <fullName evidence="1">Uncharacterized protein</fullName>
    </submittedName>
</protein>
<dbReference type="KEGG" id="ehn:H9Q80_02700"/>
<dbReference type="AlphaFoldDB" id="A0A7G9GPZ8"/>
<sequence length="301" mass="36023">MKLVKKINQMIFHCELDSERFLFADNKKLMILNPKFEIIQTIPFRNLSNALQLWDKTLLINTKDQFFYLDNNDYLIEKAPLKFKGGTAIIKKTRIDDIIFLYLAFTPYIYCFKKSSTVCKINIPEKDFLPFLIFGIESKQFHCIFSDGRDKHDLKTKLLTYKFDEENFFAFDNDLISRYTDFLEYSHKEKLYICLNKMHLQLINKELNEVLYNFDTSMISDSLLTAIYIEDKDIVLLRDWNKLYAFNIKNHEIKVLIDTEDTLGTVTYYNEKYNYLFQLIADKNNVYDEKFHTAVYKINHD</sequence>
<dbReference type="RefSeq" id="WP_117454029.1">
    <property type="nucleotide sequence ID" value="NZ_CP060636.1"/>
</dbReference>
<name>A0A7G9GPZ8_9FIRM</name>
<reference evidence="1 2" key="1">
    <citation type="submission" date="2020-08" db="EMBL/GenBank/DDBJ databases">
        <authorList>
            <person name="Liu C."/>
            <person name="Sun Q."/>
        </authorList>
    </citation>
    <scope>NUCLEOTIDE SEQUENCE [LARGE SCALE GENOMIC DNA]</scope>
    <source>
        <strain evidence="1 2">NSJ-61</strain>
    </source>
</reference>
<evidence type="ECO:0000313" key="1">
    <source>
        <dbReference type="EMBL" id="QNM12880.1"/>
    </source>
</evidence>
<keyword evidence="2" id="KW-1185">Reference proteome</keyword>
<gene>
    <name evidence="1" type="ORF">H9Q80_02700</name>
</gene>
<proteinExistence type="predicted"/>
<organism evidence="1 2">
    <name type="scientific">[Eubacterium] hominis</name>
    <dbReference type="NCBI Taxonomy" id="2764325"/>
    <lineage>
        <taxon>Bacteria</taxon>
        <taxon>Bacillati</taxon>
        <taxon>Bacillota</taxon>
        <taxon>Erysipelotrichia</taxon>
        <taxon>Erysipelotrichales</taxon>
        <taxon>Erysipelotrichaceae</taxon>
        <taxon>Amedibacillus</taxon>
    </lineage>
</organism>
<accession>A0A7G9GPZ8</accession>
<dbReference type="EMBL" id="CP060636">
    <property type="protein sequence ID" value="QNM12880.1"/>
    <property type="molecule type" value="Genomic_DNA"/>
</dbReference>
<dbReference type="Proteomes" id="UP000515856">
    <property type="component" value="Chromosome"/>
</dbReference>
<evidence type="ECO:0000313" key="2">
    <source>
        <dbReference type="Proteomes" id="UP000515856"/>
    </source>
</evidence>